<feature type="binding site" evidence="7">
    <location>
        <begin position="11"/>
        <end position="16"/>
    </location>
    <ligand>
        <name>ATP</name>
        <dbReference type="ChEBI" id="CHEBI:30616"/>
    </ligand>
</feature>
<keyword evidence="7" id="KW-0479">Metal-binding</keyword>
<protein>
    <recommendedName>
        <fullName evidence="7">Shikimate kinase</fullName>
        <shortName evidence="7">SK</shortName>
        <ecNumber evidence="7">2.7.1.71</ecNumber>
    </recommendedName>
</protein>
<dbReference type="GO" id="GO:0005524">
    <property type="term" value="F:ATP binding"/>
    <property type="evidence" value="ECO:0007669"/>
    <property type="project" value="UniProtKB-UniRule"/>
</dbReference>
<evidence type="ECO:0000256" key="4">
    <source>
        <dbReference type="ARBA" id="ARBA00022777"/>
    </source>
</evidence>
<dbReference type="PRINTS" id="PR01100">
    <property type="entry name" value="SHIKIMTKNASE"/>
</dbReference>
<keyword evidence="7" id="KW-0963">Cytoplasm</keyword>
<name>A0A9D1TMU8_9SPIO</name>
<dbReference type="AlphaFoldDB" id="A0A9D1TMU8"/>
<dbReference type="InterPro" id="IPR027417">
    <property type="entry name" value="P-loop_NTPase"/>
</dbReference>
<sequence length="174" mass="20296">MENLFITGIKHSGKTTFARILSSVTGIPFFDSDDLISEIIKPLIIRNFYSRYGKDEFMEKETQAVLSFIEKEKKPFILSLGGGASDNTRLMEIIKKNGKIIYLKRKKEDMLPVILKHGIPSFLDKDDLEGSFYSLYEKRNRIYEQYADKIIDLGPYRDKKETVMDFLDELKEYL</sequence>
<dbReference type="GO" id="GO:0008652">
    <property type="term" value="P:amino acid biosynthetic process"/>
    <property type="evidence" value="ECO:0007669"/>
    <property type="project" value="UniProtKB-KW"/>
</dbReference>
<comment type="caution">
    <text evidence="8">The sequence shown here is derived from an EMBL/GenBank/DDBJ whole genome shotgun (WGS) entry which is preliminary data.</text>
</comment>
<keyword evidence="1 7" id="KW-0028">Amino-acid biosynthesis</keyword>
<dbReference type="GO" id="GO:0005829">
    <property type="term" value="C:cytosol"/>
    <property type="evidence" value="ECO:0007669"/>
    <property type="project" value="TreeGrafter"/>
</dbReference>
<dbReference type="PANTHER" id="PTHR21087">
    <property type="entry name" value="SHIKIMATE KINASE"/>
    <property type="match status" value="1"/>
</dbReference>
<evidence type="ECO:0000256" key="5">
    <source>
        <dbReference type="ARBA" id="ARBA00022840"/>
    </source>
</evidence>
<comment type="function">
    <text evidence="7">Catalyzes the specific phosphorylation of the 3-hydroxyl group of shikimic acid using ATP as a cosubstrate.</text>
</comment>
<organism evidence="8 9">
    <name type="scientific">Candidatus Ornithospirochaeta avicola</name>
    <dbReference type="NCBI Taxonomy" id="2840896"/>
    <lineage>
        <taxon>Bacteria</taxon>
        <taxon>Pseudomonadati</taxon>
        <taxon>Spirochaetota</taxon>
        <taxon>Spirochaetia</taxon>
        <taxon>Spirochaetales</taxon>
        <taxon>Spirochaetaceae</taxon>
        <taxon>Spirochaetaceae incertae sedis</taxon>
        <taxon>Candidatus Ornithospirochaeta</taxon>
    </lineage>
</organism>
<comment type="pathway">
    <text evidence="7">Metabolic intermediate biosynthesis; chorismate biosynthesis; chorismate from D-erythrose 4-phosphate and phosphoenolpyruvate: step 5/7.</text>
</comment>
<dbReference type="HAMAP" id="MF_00109">
    <property type="entry name" value="Shikimate_kinase"/>
    <property type="match status" value="1"/>
</dbReference>
<comment type="catalytic activity">
    <reaction evidence="7">
        <text>shikimate + ATP = 3-phosphoshikimate + ADP + H(+)</text>
        <dbReference type="Rhea" id="RHEA:13121"/>
        <dbReference type="ChEBI" id="CHEBI:15378"/>
        <dbReference type="ChEBI" id="CHEBI:30616"/>
        <dbReference type="ChEBI" id="CHEBI:36208"/>
        <dbReference type="ChEBI" id="CHEBI:145989"/>
        <dbReference type="ChEBI" id="CHEBI:456216"/>
        <dbReference type="EC" id="2.7.1.71"/>
    </reaction>
</comment>
<reference evidence="8" key="2">
    <citation type="submission" date="2021-04" db="EMBL/GenBank/DDBJ databases">
        <authorList>
            <person name="Gilroy R."/>
        </authorList>
    </citation>
    <scope>NUCLEOTIDE SEQUENCE</scope>
    <source>
        <strain evidence="8">Gambia11-129</strain>
    </source>
</reference>
<feature type="binding site" evidence="7">
    <location>
        <position position="33"/>
    </location>
    <ligand>
        <name>substrate</name>
    </ligand>
</feature>
<keyword evidence="6 7" id="KW-0057">Aromatic amino acid biosynthesis</keyword>
<reference evidence="8" key="1">
    <citation type="journal article" date="2021" name="PeerJ">
        <title>Extensive microbial diversity within the chicken gut microbiome revealed by metagenomics and culture.</title>
        <authorList>
            <person name="Gilroy R."/>
            <person name="Ravi A."/>
            <person name="Getino M."/>
            <person name="Pursley I."/>
            <person name="Horton D.L."/>
            <person name="Alikhan N.F."/>
            <person name="Baker D."/>
            <person name="Gharbi K."/>
            <person name="Hall N."/>
            <person name="Watson M."/>
            <person name="Adriaenssens E.M."/>
            <person name="Foster-Nyarko E."/>
            <person name="Jarju S."/>
            <person name="Secka A."/>
            <person name="Antonio M."/>
            <person name="Oren A."/>
            <person name="Chaudhuri R.R."/>
            <person name="La Ragione R."/>
            <person name="Hildebrand F."/>
            <person name="Pallen M.J."/>
        </authorList>
    </citation>
    <scope>NUCLEOTIDE SEQUENCE</scope>
    <source>
        <strain evidence="8">Gambia11-129</strain>
    </source>
</reference>
<evidence type="ECO:0000256" key="7">
    <source>
        <dbReference type="HAMAP-Rule" id="MF_00109"/>
    </source>
</evidence>
<gene>
    <name evidence="7" type="primary">aroK</name>
    <name evidence="8" type="ORF">IAB12_02450</name>
</gene>
<evidence type="ECO:0000256" key="2">
    <source>
        <dbReference type="ARBA" id="ARBA00022679"/>
    </source>
</evidence>
<dbReference type="EC" id="2.7.1.71" evidence="7"/>
<keyword evidence="5 7" id="KW-0067">ATP-binding</keyword>
<keyword evidence="2 7" id="KW-0808">Transferase</keyword>
<evidence type="ECO:0000313" key="9">
    <source>
        <dbReference type="Proteomes" id="UP000823936"/>
    </source>
</evidence>
<evidence type="ECO:0000256" key="6">
    <source>
        <dbReference type="ARBA" id="ARBA00023141"/>
    </source>
</evidence>
<dbReference type="InterPro" id="IPR031322">
    <property type="entry name" value="Shikimate/glucono_kinase"/>
</dbReference>
<comment type="cofactor">
    <cofactor evidence="7">
        <name>Mg(2+)</name>
        <dbReference type="ChEBI" id="CHEBI:18420"/>
    </cofactor>
    <text evidence="7">Binds 1 Mg(2+) ion per subunit.</text>
</comment>
<dbReference type="GO" id="GO:0009073">
    <property type="term" value="P:aromatic amino acid family biosynthetic process"/>
    <property type="evidence" value="ECO:0007669"/>
    <property type="project" value="UniProtKB-KW"/>
</dbReference>
<dbReference type="Pfam" id="PF01202">
    <property type="entry name" value="SKI"/>
    <property type="match status" value="1"/>
</dbReference>
<keyword evidence="4 7" id="KW-0418">Kinase</keyword>
<dbReference type="InterPro" id="IPR000623">
    <property type="entry name" value="Shikimate_kinase/TSH1"/>
</dbReference>
<dbReference type="GO" id="GO:0009423">
    <property type="term" value="P:chorismate biosynthetic process"/>
    <property type="evidence" value="ECO:0007669"/>
    <property type="project" value="UniProtKB-UniRule"/>
</dbReference>
<dbReference type="SUPFAM" id="SSF52540">
    <property type="entry name" value="P-loop containing nucleoside triphosphate hydrolases"/>
    <property type="match status" value="1"/>
</dbReference>
<dbReference type="Gene3D" id="3.40.50.300">
    <property type="entry name" value="P-loop containing nucleotide triphosphate hydrolases"/>
    <property type="match status" value="1"/>
</dbReference>
<comment type="similarity">
    <text evidence="7">Belongs to the shikimate kinase family.</text>
</comment>
<dbReference type="EMBL" id="DXHU01000009">
    <property type="protein sequence ID" value="HIV98623.1"/>
    <property type="molecule type" value="Genomic_DNA"/>
</dbReference>
<comment type="caution">
    <text evidence="7">Lacks conserved residue(s) required for the propagation of feature annotation.</text>
</comment>
<feature type="binding site" evidence="7">
    <location>
        <position position="15"/>
    </location>
    <ligand>
        <name>Mg(2+)</name>
        <dbReference type="ChEBI" id="CHEBI:18420"/>
    </ligand>
</feature>
<accession>A0A9D1TMU8</accession>
<comment type="subunit">
    <text evidence="7">Monomer.</text>
</comment>
<keyword evidence="7" id="KW-0460">Magnesium</keyword>
<feature type="binding site" evidence="7">
    <location>
        <position position="157"/>
    </location>
    <ligand>
        <name>ATP</name>
        <dbReference type="ChEBI" id="CHEBI:30616"/>
    </ligand>
</feature>
<evidence type="ECO:0000256" key="3">
    <source>
        <dbReference type="ARBA" id="ARBA00022741"/>
    </source>
</evidence>
<evidence type="ECO:0000256" key="1">
    <source>
        <dbReference type="ARBA" id="ARBA00022605"/>
    </source>
</evidence>
<proteinExistence type="inferred from homology"/>
<dbReference type="GO" id="GO:0000287">
    <property type="term" value="F:magnesium ion binding"/>
    <property type="evidence" value="ECO:0007669"/>
    <property type="project" value="UniProtKB-UniRule"/>
</dbReference>
<feature type="binding site" evidence="7">
    <location>
        <position position="139"/>
    </location>
    <ligand>
        <name>substrate</name>
    </ligand>
</feature>
<keyword evidence="3 7" id="KW-0547">Nucleotide-binding</keyword>
<dbReference type="GO" id="GO:0004765">
    <property type="term" value="F:shikimate kinase activity"/>
    <property type="evidence" value="ECO:0007669"/>
    <property type="project" value="UniProtKB-UniRule"/>
</dbReference>
<evidence type="ECO:0000313" key="8">
    <source>
        <dbReference type="EMBL" id="HIV98623.1"/>
    </source>
</evidence>
<feature type="binding site" evidence="7">
    <location>
        <position position="82"/>
    </location>
    <ligand>
        <name>substrate</name>
    </ligand>
</feature>
<dbReference type="Proteomes" id="UP000823936">
    <property type="component" value="Unassembled WGS sequence"/>
</dbReference>
<dbReference type="PANTHER" id="PTHR21087:SF16">
    <property type="entry name" value="SHIKIMATE KINASE 1, CHLOROPLASTIC"/>
    <property type="match status" value="1"/>
</dbReference>
<comment type="subcellular location">
    <subcellularLocation>
        <location evidence="7">Cytoplasm</location>
    </subcellularLocation>
</comment>